<evidence type="ECO:0000256" key="5">
    <source>
        <dbReference type="ARBA" id="ARBA00022989"/>
    </source>
</evidence>
<comment type="function">
    <text evidence="10">Has probably no intrinsic transporter activity but together with SLC30A5 forms a functional zinc ion:proton antiporter heterodimer, mediating zinc entry into the lumen of organelles along the secretory pathway. As part of that zinc ion:proton antiporter, contributes to zinc ion homeostasis within the early secretory pathway and regulates the activation and folding of enzymes like alkaline phosphatases and enzymes involved in phosphatidylinositol glycan anchor biosynthesis.</text>
</comment>
<keyword evidence="6" id="KW-0333">Golgi apparatus</keyword>
<comment type="subcellular location">
    <subcellularLocation>
        <location evidence="1">Golgi apparatus</location>
        <location evidence="1">trans-Golgi network membrane</location>
        <topology evidence="1">Multi-pass membrane protein</topology>
    </subcellularLocation>
</comment>
<dbReference type="InterPro" id="IPR027469">
    <property type="entry name" value="Cation_efflux_TMD_sf"/>
</dbReference>
<keyword evidence="2" id="KW-0813">Transport</keyword>
<evidence type="ECO:0000256" key="8">
    <source>
        <dbReference type="ARBA" id="ARBA00023136"/>
    </source>
</evidence>
<evidence type="ECO:0000256" key="2">
    <source>
        <dbReference type="ARBA" id="ARBA00022448"/>
    </source>
</evidence>
<feature type="transmembrane region" description="Helical" evidence="11">
    <location>
        <begin position="156"/>
        <end position="181"/>
    </location>
</feature>
<dbReference type="AlphaFoldDB" id="A0A8E0RTB3"/>
<evidence type="ECO:0000256" key="7">
    <source>
        <dbReference type="ARBA" id="ARBA00023065"/>
    </source>
</evidence>
<keyword evidence="7" id="KW-0406">Ion transport</keyword>
<comment type="caution">
    <text evidence="13">The sequence shown here is derived from an EMBL/GenBank/DDBJ whole genome shotgun (WGS) entry which is preliminary data.</text>
</comment>
<dbReference type="GO" id="GO:0016020">
    <property type="term" value="C:membrane"/>
    <property type="evidence" value="ECO:0007669"/>
    <property type="project" value="InterPro"/>
</dbReference>
<dbReference type="Pfam" id="PF01545">
    <property type="entry name" value="Cation_efflux"/>
    <property type="match status" value="1"/>
</dbReference>
<dbReference type="Proteomes" id="UP000728185">
    <property type="component" value="Unassembled WGS sequence"/>
</dbReference>
<comment type="subunit">
    <text evidence="9">Heterodimer with SLC30A5; form a functional zinc ion transmembrane transporter.</text>
</comment>
<dbReference type="Gene3D" id="1.20.1510.10">
    <property type="entry name" value="Cation efflux protein transmembrane domain"/>
    <property type="match status" value="1"/>
</dbReference>
<reference evidence="13" key="1">
    <citation type="submission" date="2019-05" db="EMBL/GenBank/DDBJ databases">
        <title>Annotation for the trematode Fasciolopsis buski.</title>
        <authorList>
            <person name="Choi Y.-J."/>
        </authorList>
    </citation>
    <scope>NUCLEOTIDE SEQUENCE</scope>
    <source>
        <strain evidence="13">HT</strain>
        <tissue evidence="13">Whole worm</tissue>
    </source>
</reference>
<dbReference type="PANTHER" id="PTHR46531">
    <property type="entry name" value="ZINC TRANSPORTER 6"/>
    <property type="match status" value="1"/>
</dbReference>
<name>A0A8E0RTB3_9TREM</name>
<proteinExistence type="predicted"/>
<gene>
    <name evidence="13" type="ORF">FBUS_11068</name>
</gene>
<evidence type="ECO:0000256" key="4">
    <source>
        <dbReference type="ARBA" id="ARBA00022833"/>
    </source>
</evidence>
<keyword evidence="14" id="KW-1185">Reference proteome</keyword>
<dbReference type="PROSITE" id="PS51257">
    <property type="entry name" value="PROKAR_LIPOPROTEIN"/>
    <property type="match status" value="1"/>
</dbReference>
<protein>
    <submittedName>
        <fullName evidence="13">Zinc transporter 6-A</fullName>
    </submittedName>
</protein>
<dbReference type="EMBL" id="LUCM01005272">
    <property type="protein sequence ID" value="KAA0193081.1"/>
    <property type="molecule type" value="Genomic_DNA"/>
</dbReference>
<dbReference type="GO" id="GO:0008324">
    <property type="term" value="F:monoatomic cation transmembrane transporter activity"/>
    <property type="evidence" value="ECO:0007669"/>
    <property type="project" value="InterPro"/>
</dbReference>
<dbReference type="SUPFAM" id="SSF161111">
    <property type="entry name" value="Cation efflux protein transmembrane domain-like"/>
    <property type="match status" value="1"/>
</dbReference>
<dbReference type="GO" id="GO:0005794">
    <property type="term" value="C:Golgi apparatus"/>
    <property type="evidence" value="ECO:0007669"/>
    <property type="project" value="UniProtKB-SubCell"/>
</dbReference>
<keyword evidence="8 11" id="KW-0472">Membrane</keyword>
<evidence type="ECO:0000256" key="3">
    <source>
        <dbReference type="ARBA" id="ARBA00022692"/>
    </source>
</evidence>
<feature type="transmembrane region" description="Helical" evidence="11">
    <location>
        <begin position="56"/>
        <end position="78"/>
    </location>
</feature>
<accession>A0A8E0RTB3</accession>
<evidence type="ECO:0000259" key="12">
    <source>
        <dbReference type="Pfam" id="PF01545"/>
    </source>
</evidence>
<evidence type="ECO:0000256" key="6">
    <source>
        <dbReference type="ARBA" id="ARBA00023034"/>
    </source>
</evidence>
<evidence type="ECO:0000256" key="11">
    <source>
        <dbReference type="SAM" id="Phobius"/>
    </source>
</evidence>
<sequence length="188" mass="20950">MVETKHMISVEPKSHRIVGIGFVVGFCLLLLLVACNASNRFVHIQKKKFSPKSLTLTAFAHLLIFDLLYIIVALMSLWTKRKSASLDGYTLGYERFEVVAVFSATILAMSSSFFEIKEAVERFFEPSHVHVNFLLVASLLALFVHMVAVYGVENPAFSHVILASGSSWLQVILSLCVHLNVKVCAFQS</sequence>
<dbReference type="PANTHER" id="PTHR46531:SF1">
    <property type="entry name" value="ZINC TRANSPORTER 6"/>
    <property type="match status" value="1"/>
</dbReference>
<feature type="transmembrane region" description="Helical" evidence="11">
    <location>
        <begin position="128"/>
        <end position="150"/>
    </location>
</feature>
<evidence type="ECO:0000256" key="9">
    <source>
        <dbReference type="ARBA" id="ARBA00038600"/>
    </source>
</evidence>
<dbReference type="OrthoDB" id="5382797at2759"/>
<feature type="transmembrane region" description="Helical" evidence="11">
    <location>
        <begin position="17"/>
        <end position="35"/>
    </location>
</feature>
<dbReference type="GO" id="GO:0006829">
    <property type="term" value="P:zinc ion transport"/>
    <property type="evidence" value="ECO:0007669"/>
    <property type="project" value="TreeGrafter"/>
</dbReference>
<feature type="domain" description="Cation efflux protein transmembrane" evidence="12">
    <location>
        <begin position="52"/>
        <end position="159"/>
    </location>
</feature>
<keyword evidence="3 11" id="KW-0812">Transmembrane</keyword>
<evidence type="ECO:0000256" key="10">
    <source>
        <dbReference type="ARBA" id="ARBA00045455"/>
    </source>
</evidence>
<dbReference type="InterPro" id="IPR058533">
    <property type="entry name" value="Cation_efflux_TM"/>
</dbReference>
<evidence type="ECO:0000313" key="14">
    <source>
        <dbReference type="Proteomes" id="UP000728185"/>
    </source>
</evidence>
<keyword evidence="4" id="KW-0862">Zinc</keyword>
<evidence type="ECO:0000256" key="1">
    <source>
        <dbReference type="ARBA" id="ARBA00004166"/>
    </source>
</evidence>
<evidence type="ECO:0000313" key="13">
    <source>
        <dbReference type="EMBL" id="KAA0193081.1"/>
    </source>
</evidence>
<feature type="transmembrane region" description="Helical" evidence="11">
    <location>
        <begin position="98"/>
        <end position="116"/>
    </location>
</feature>
<keyword evidence="5 11" id="KW-1133">Transmembrane helix</keyword>
<organism evidence="13 14">
    <name type="scientific">Fasciolopsis buskii</name>
    <dbReference type="NCBI Taxonomy" id="27845"/>
    <lineage>
        <taxon>Eukaryota</taxon>
        <taxon>Metazoa</taxon>
        <taxon>Spiralia</taxon>
        <taxon>Lophotrochozoa</taxon>
        <taxon>Platyhelminthes</taxon>
        <taxon>Trematoda</taxon>
        <taxon>Digenea</taxon>
        <taxon>Plagiorchiida</taxon>
        <taxon>Echinostomata</taxon>
        <taxon>Echinostomatoidea</taxon>
        <taxon>Fasciolidae</taxon>
        <taxon>Fasciolopsis</taxon>
    </lineage>
</organism>
<dbReference type="InterPro" id="IPR052005">
    <property type="entry name" value="CDF_SLC30A"/>
</dbReference>